<name>A0A135HZ65_9HYPH</name>
<dbReference type="STRING" id="1494590.ATN84_01470"/>
<dbReference type="EMBL" id="LNTU01000001">
    <property type="protein sequence ID" value="KXF78492.1"/>
    <property type="molecule type" value="Genomic_DNA"/>
</dbReference>
<dbReference type="OrthoDB" id="7838294at2"/>
<evidence type="ECO:0008006" key="3">
    <source>
        <dbReference type="Google" id="ProtNLM"/>
    </source>
</evidence>
<comment type="caution">
    <text evidence="1">The sequence shown here is derived from an EMBL/GenBank/DDBJ whole genome shotgun (WGS) entry which is preliminary data.</text>
</comment>
<proteinExistence type="predicted"/>
<dbReference type="RefSeq" id="WP_068879761.1">
    <property type="nucleotide sequence ID" value="NZ_LNTU01000001.1"/>
</dbReference>
<organism evidence="1 2">
    <name type="scientific">Paramesorhizobium deserti</name>
    <dbReference type="NCBI Taxonomy" id="1494590"/>
    <lineage>
        <taxon>Bacteria</taxon>
        <taxon>Pseudomonadati</taxon>
        <taxon>Pseudomonadota</taxon>
        <taxon>Alphaproteobacteria</taxon>
        <taxon>Hyphomicrobiales</taxon>
        <taxon>Phyllobacteriaceae</taxon>
        <taxon>Paramesorhizobium</taxon>
    </lineage>
</organism>
<dbReference type="AlphaFoldDB" id="A0A135HZ65"/>
<evidence type="ECO:0000313" key="1">
    <source>
        <dbReference type="EMBL" id="KXF78492.1"/>
    </source>
</evidence>
<dbReference type="InterPro" id="IPR029044">
    <property type="entry name" value="Nucleotide-diphossugar_trans"/>
</dbReference>
<dbReference type="SUPFAM" id="SSF53448">
    <property type="entry name" value="Nucleotide-diphospho-sugar transferases"/>
    <property type="match status" value="1"/>
</dbReference>
<keyword evidence="2" id="KW-1185">Reference proteome</keyword>
<dbReference type="Proteomes" id="UP000070107">
    <property type="component" value="Unassembled WGS sequence"/>
</dbReference>
<evidence type="ECO:0000313" key="2">
    <source>
        <dbReference type="Proteomes" id="UP000070107"/>
    </source>
</evidence>
<reference evidence="1 2" key="1">
    <citation type="submission" date="2015-11" db="EMBL/GenBank/DDBJ databases">
        <title>Draft genome sequence of Paramesorhizobium deserti A-3-E, a strain highly resistant to diverse beta-lactam antibiotics.</title>
        <authorList>
            <person name="Lv R."/>
            <person name="Yang X."/>
            <person name="Fang N."/>
            <person name="Guo J."/>
            <person name="Luo X."/>
            <person name="Peng F."/>
            <person name="Yang R."/>
            <person name="Cui Y."/>
            <person name="Fang C."/>
            <person name="Song Y."/>
        </authorList>
    </citation>
    <scope>NUCLEOTIDE SEQUENCE [LARGE SCALE GENOMIC DNA]</scope>
    <source>
        <strain evidence="1 2">A-3-E</strain>
    </source>
</reference>
<protein>
    <recommendedName>
        <fullName evidence="3">Glycosyltransferase</fullName>
    </recommendedName>
</protein>
<gene>
    <name evidence="1" type="ORF">ATN84_01470</name>
</gene>
<accession>A0A135HZ65</accession>
<sequence length="279" mass="31231">MAFEQRSSSRRERFTFGVPLIAREAACDWGRVNDLISLTLRSVLAQGDRDFRLILAGHDLPPCWHELTRGDPRFHFLQADWPVERPSAANDDGGSKKWRIKEAVRREGGGLLMYLDADDLVGRNLVETARRLIGPGQVGGVIDKGFVIDFTSLCAAKLPDSRIFDGDFHHLCGSSTIARIEPDSLDAMRRDPHRELGSHHVWLETAAEAGVDIVRLPVPVGYLVNTDENHSENHGPYAGWRRDFNRAVRTFGRPIEDDIATRFGLSRALLEAKAFARAL</sequence>